<evidence type="ECO:0000313" key="1">
    <source>
        <dbReference type="EMBL" id="GME80003.1"/>
    </source>
</evidence>
<dbReference type="EMBL" id="BSXS01002854">
    <property type="protein sequence ID" value="GME80003.1"/>
    <property type="molecule type" value="Genomic_DNA"/>
</dbReference>
<organism evidence="1 2">
    <name type="scientific">Ambrosiozyma monospora</name>
    <name type="common">Yeast</name>
    <name type="synonym">Endomycopsis monosporus</name>
    <dbReference type="NCBI Taxonomy" id="43982"/>
    <lineage>
        <taxon>Eukaryota</taxon>
        <taxon>Fungi</taxon>
        <taxon>Dikarya</taxon>
        <taxon>Ascomycota</taxon>
        <taxon>Saccharomycotina</taxon>
        <taxon>Pichiomycetes</taxon>
        <taxon>Pichiales</taxon>
        <taxon>Pichiaceae</taxon>
        <taxon>Ambrosiozyma</taxon>
    </lineage>
</organism>
<accession>A0ACB5T2K8</accession>
<sequence>MKPHRTGLQAKDYRPISLINISSKILEELVLRRMAYFVDQKNILPYNQFGARPGYNAIDPVLQLVHDIKNASGKGSALLMHVQGAYDNVDPKKLVQLMQKLKFPEQMITWVHHFTKNRTTQLITHQHFITSPMKVQMGIPQGSPISSLLFLIYSFPIFTESKISESVTLSDFVDDLNLYATGDNYENNTKALEDAYAAILEEGAKLDMTFDSGDKLQFIHFEDSPHESPKPNFDRHHFNLKPLESVKLLGIHLDKRLNFRTHLEEKLKSFRSVIYLMSELMNGLNTANA</sequence>
<protein>
    <submittedName>
        <fullName evidence="1">Unnamed protein product</fullName>
    </submittedName>
</protein>
<proteinExistence type="predicted"/>
<gene>
    <name evidence="1" type="ORF">Amon02_000423600</name>
</gene>
<dbReference type="Proteomes" id="UP001165064">
    <property type="component" value="Unassembled WGS sequence"/>
</dbReference>
<comment type="caution">
    <text evidence="1">The sequence shown here is derived from an EMBL/GenBank/DDBJ whole genome shotgun (WGS) entry which is preliminary data.</text>
</comment>
<name>A0ACB5T2K8_AMBMO</name>
<evidence type="ECO:0000313" key="2">
    <source>
        <dbReference type="Proteomes" id="UP001165064"/>
    </source>
</evidence>
<keyword evidence="2" id="KW-1185">Reference proteome</keyword>
<reference evidence="1" key="1">
    <citation type="submission" date="2023-04" db="EMBL/GenBank/DDBJ databases">
        <title>Ambrosiozyma monospora NBRC 10751.</title>
        <authorList>
            <person name="Ichikawa N."/>
            <person name="Sato H."/>
            <person name="Tonouchi N."/>
        </authorList>
    </citation>
    <scope>NUCLEOTIDE SEQUENCE</scope>
    <source>
        <strain evidence="1">NBRC 10751</strain>
    </source>
</reference>